<evidence type="ECO:0000313" key="2">
    <source>
        <dbReference type="EMBL" id="MBK1621450.1"/>
    </source>
</evidence>
<dbReference type="Proteomes" id="UP001138768">
    <property type="component" value="Unassembled WGS sequence"/>
</dbReference>
<dbReference type="EMBL" id="NRRY01000075">
    <property type="protein sequence ID" value="MBK1621450.1"/>
    <property type="molecule type" value="Genomic_DNA"/>
</dbReference>
<proteinExistence type="predicted"/>
<protein>
    <recommendedName>
        <fullName evidence="1">DUF4007 domain-containing protein</fullName>
    </recommendedName>
</protein>
<feature type="domain" description="DUF4007" evidence="1">
    <location>
        <begin position="10"/>
        <end position="70"/>
    </location>
</feature>
<comment type="caution">
    <text evidence="2">The sequence shown here is derived from an EMBL/GenBank/DDBJ whole genome shotgun (WGS) entry which is preliminary data.</text>
</comment>
<organism evidence="2 3">
    <name type="scientific">Lamprobacter modestohalophilus</name>
    <dbReference type="NCBI Taxonomy" id="1064514"/>
    <lineage>
        <taxon>Bacteria</taxon>
        <taxon>Pseudomonadati</taxon>
        <taxon>Pseudomonadota</taxon>
        <taxon>Gammaproteobacteria</taxon>
        <taxon>Chromatiales</taxon>
        <taxon>Chromatiaceae</taxon>
        <taxon>Lamprobacter</taxon>
    </lineage>
</organism>
<reference evidence="2 3" key="1">
    <citation type="journal article" date="2020" name="Microorganisms">
        <title>Osmotic Adaptation and Compatible Solute Biosynthesis of Phototrophic Bacteria as Revealed from Genome Analyses.</title>
        <authorList>
            <person name="Imhoff J.F."/>
            <person name="Rahn T."/>
            <person name="Kunzel S."/>
            <person name="Keller A."/>
            <person name="Neulinger S.C."/>
        </authorList>
    </citation>
    <scope>NUCLEOTIDE SEQUENCE [LARGE SCALE GENOMIC DNA]</scope>
    <source>
        <strain evidence="2 3">DSM 25653</strain>
    </source>
</reference>
<name>A0A9X1B6C1_9GAMM</name>
<dbReference type="Pfam" id="PF13182">
    <property type="entry name" value="DUF4007"/>
    <property type="match status" value="1"/>
</dbReference>
<sequence>MKLNPEKSTFGRHETFPLPFGWLPKSLLALGDSPALLEHPENAIRRHGVGRNMVNATHYWLRVCGLIDFSICQKVVQNAFTSVENPVLHRGLGDCLEGAKDTAFPRDGHRPRAGVQRCRVRHRRWPFGSAEPALR</sequence>
<dbReference type="InterPro" id="IPR025248">
    <property type="entry name" value="DUF4007"/>
</dbReference>
<evidence type="ECO:0000313" key="3">
    <source>
        <dbReference type="Proteomes" id="UP001138768"/>
    </source>
</evidence>
<evidence type="ECO:0000259" key="1">
    <source>
        <dbReference type="Pfam" id="PF13182"/>
    </source>
</evidence>
<dbReference type="AlphaFoldDB" id="A0A9X1B6C1"/>
<accession>A0A9X1B6C1</accession>
<keyword evidence="3" id="KW-1185">Reference proteome</keyword>
<gene>
    <name evidence="2" type="ORF">CKO42_24165</name>
</gene>
<dbReference type="RefSeq" id="WP_200250661.1">
    <property type="nucleotide sequence ID" value="NZ_NRRY01000075.1"/>
</dbReference>